<gene>
    <name evidence="11" type="ORF">A2W18_00980</name>
</gene>
<reference evidence="11 12" key="1">
    <citation type="journal article" date="2016" name="Nat. Commun.">
        <title>Thousands of microbial genomes shed light on interconnected biogeochemical processes in an aquifer system.</title>
        <authorList>
            <person name="Anantharaman K."/>
            <person name="Brown C.T."/>
            <person name="Hug L.A."/>
            <person name="Sharon I."/>
            <person name="Castelle C.J."/>
            <person name="Probst A.J."/>
            <person name="Thomas B.C."/>
            <person name="Singh A."/>
            <person name="Wilkins M.J."/>
            <person name="Karaoz U."/>
            <person name="Brodie E.L."/>
            <person name="Williams K.H."/>
            <person name="Hubbard S.S."/>
            <person name="Banfield J.F."/>
        </authorList>
    </citation>
    <scope>NUCLEOTIDE SEQUENCE [LARGE SCALE GENOMIC DNA]</scope>
</reference>
<dbReference type="NCBIfam" id="TIGR00150">
    <property type="entry name" value="T6A_YjeE"/>
    <property type="match status" value="1"/>
</dbReference>
<dbReference type="Gene3D" id="3.40.50.300">
    <property type="entry name" value="P-loop containing nucleotide triphosphate hydrolases"/>
    <property type="match status" value="1"/>
</dbReference>
<comment type="subcellular location">
    <subcellularLocation>
        <location evidence="1">Cytoplasm</location>
    </subcellularLocation>
</comment>
<dbReference type="Pfam" id="PF02367">
    <property type="entry name" value="TsaE"/>
    <property type="match status" value="1"/>
</dbReference>
<dbReference type="InterPro" id="IPR003442">
    <property type="entry name" value="T6A_TsaE"/>
</dbReference>
<dbReference type="GO" id="GO:0016740">
    <property type="term" value="F:transferase activity"/>
    <property type="evidence" value="ECO:0007669"/>
    <property type="project" value="UniProtKB-KW"/>
</dbReference>
<keyword evidence="9" id="KW-0460">Magnesium</keyword>
<evidence type="ECO:0000256" key="9">
    <source>
        <dbReference type="ARBA" id="ARBA00022842"/>
    </source>
</evidence>
<dbReference type="SUPFAM" id="SSF52540">
    <property type="entry name" value="P-loop containing nucleoside triphosphate hydrolases"/>
    <property type="match status" value="1"/>
</dbReference>
<comment type="caution">
    <text evidence="11">The sequence shown here is derived from an EMBL/GenBank/DDBJ whole genome shotgun (WGS) entry which is preliminary data.</text>
</comment>
<keyword evidence="6" id="KW-0479">Metal-binding</keyword>
<keyword evidence="11" id="KW-0808">Transferase</keyword>
<evidence type="ECO:0000256" key="10">
    <source>
        <dbReference type="ARBA" id="ARBA00032441"/>
    </source>
</evidence>
<sequence>MASLQIETASEAQTESLGTRLATILPRVCLLYVRGPLGAGKTTLVRGLLRGLGHTGAVTSPTFTLVEPYEIDAARIFHFDFYRVVDPGELEFLGLRDYFDGDSMCIVEWPERAGAVLPPPDLDVMIQLTNDRGRVLQLQAHSDIGAAALTALG</sequence>
<evidence type="ECO:0000256" key="8">
    <source>
        <dbReference type="ARBA" id="ARBA00022840"/>
    </source>
</evidence>
<evidence type="ECO:0000313" key="11">
    <source>
        <dbReference type="EMBL" id="OGI61952.1"/>
    </source>
</evidence>
<proteinExistence type="inferred from homology"/>
<dbReference type="GO" id="GO:0005524">
    <property type="term" value="F:ATP binding"/>
    <property type="evidence" value="ECO:0007669"/>
    <property type="project" value="UniProtKB-KW"/>
</dbReference>
<evidence type="ECO:0000256" key="3">
    <source>
        <dbReference type="ARBA" id="ARBA00019010"/>
    </source>
</evidence>
<comment type="similarity">
    <text evidence="2">Belongs to the TsaE family.</text>
</comment>
<dbReference type="AlphaFoldDB" id="A0A1F6UX56"/>
<dbReference type="GO" id="GO:0002949">
    <property type="term" value="P:tRNA threonylcarbamoyladenosine modification"/>
    <property type="evidence" value="ECO:0007669"/>
    <property type="project" value="InterPro"/>
</dbReference>
<keyword evidence="5" id="KW-0819">tRNA processing</keyword>
<dbReference type="Proteomes" id="UP000179076">
    <property type="component" value="Unassembled WGS sequence"/>
</dbReference>
<organism evidence="11 12">
    <name type="scientific">Candidatus Muproteobacteria bacterium RBG_16_60_9</name>
    <dbReference type="NCBI Taxonomy" id="1817755"/>
    <lineage>
        <taxon>Bacteria</taxon>
        <taxon>Pseudomonadati</taxon>
        <taxon>Pseudomonadota</taxon>
        <taxon>Candidatus Muproteobacteria</taxon>
    </lineage>
</organism>
<evidence type="ECO:0000256" key="7">
    <source>
        <dbReference type="ARBA" id="ARBA00022741"/>
    </source>
</evidence>
<dbReference type="GO" id="GO:0046872">
    <property type="term" value="F:metal ion binding"/>
    <property type="evidence" value="ECO:0007669"/>
    <property type="project" value="UniProtKB-KW"/>
</dbReference>
<name>A0A1F6UX56_9PROT</name>
<evidence type="ECO:0000313" key="12">
    <source>
        <dbReference type="Proteomes" id="UP000179076"/>
    </source>
</evidence>
<dbReference type="EMBL" id="MFSP01000185">
    <property type="protein sequence ID" value="OGI61952.1"/>
    <property type="molecule type" value="Genomic_DNA"/>
</dbReference>
<evidence type="ECO:0000256" key="6">
    <source>
        <dbReference type="ARBA" id="ARBA00022723"/>
    </source>
</evidence>
<dbReference type="GO" id="GO:0005737">
    <property type="term" value="C:cytoplasm"/>
    <property type="evidence" value="ECO:0007669"/>
    <property type="project" value="UniProtKB-SubCell"/>
</dbReference>
<keyword evidence="4" id="KW-0963">Cytoplasm</keyword>
<evidence type="ECO:0000256" key="1">
    <source>
        <dbReference type="ARBA" id="ARBA00004496"/>
    </source>
</evidence>
<dbReference type="PANTHER" id="PTHR33540:SF2">
    <property type="entry name" value="TRNA THREONYLCARBAMOYLADENOSINE BIOSYNTHESIS PROTEIN TSAE"/>
    <property type="match status" value="1"/>
</dbReference>
<evidence type="ECO:0000256" key="5">
    <source>
        <dbReference type="ARBA" id="ARBA00022694"/>
    </source>
</evidence>
<evidence type="ECO:0000256" key="2">
    <source>
        <dbReference type="ARBA" id="ARBA00007599"/>
    </source>
</evidence>
<dbReference type="InterPro" id="IPR027417">
    <property type="entry name" value="P-loop_NTPase"/>
</dbReference>
<evidence type="ECO:0000256" key="4">
    <source>
        <dbReference type="ARBA" id="ARBA00022490"/>
    </source>
</evidence>
<dbReference type="PANTHER" id="PTHR33540">
    <property type="entry name" value="TRNA THREONYLCARBAMOYLADENOSINE BIOSYNTHESIS PROTEIN TSAE"/>
    <property type="match status" value="1"/>
</dbReference>
<accession>A0A1F6UX56</accession>
<keyword evidence="7" id="KW-0547">Nucleotide-binding</keyword>
<keyword evidence="8" id="KW-0067">ATP-binding</keyword>
<protein>
    <recommendedName>
        <fullName evidence="3">tRNA threonylcarbamoyladenosine biosynthesis protein TsaE</fullName>
    </recommendedName>
    <alternativeName>
        <fullName evidence="10">t(6)A37 threonylcarbamoyladenosine biosynthesis protein TsaE</fullName>
    </alternativeName>
</protein>